<feature type="domain" description="PAS" evidence="9">
    <location>
        <begin position="124"/>
        <end position="171"/>
    </location>
</feature>
<evidence type="ECO:0000256" key="4">
    <source>
        <dbReference type="ARBA" id="ARBA00023015"/>
    </source>
</evidence>
<dbReference type="PROSITE" id="PS00676">
    <property type="entry name" value="SIGMA54_INTERACT_2"/>
    <property type="match status" value="1"/>
</dbReference>
<dbReference type="PANTHER" id="PTHR32071:SF57">
    <property type="entry name" value="C4-DICARBOXYLATE TRANSPORT TRANSCRIPTIONAL REGULATORY PROTEIN DCTD"/>
    <property type="match status" value="1"/>
</dbReference>
<dbReference type="PROSITE" id="PS50113">
    <property type="entry name" value="PAC"/>
    <property type="match status" value="1"/>
</dbReference>
<dbReference type="Gene3D" id="3.30.450.20">
    <property type="entry name" value="PAS domain"/>
    <property type="match status" value="2"/>
</dbReference>
<dbReference type="EMBL" id="JAUIYO010000010">
    <property type="protein sequence ID" value="MFK2826435.1"/>
    <property type="molecule type" value="Genomic_DNA"/>
</dbReference>
<dbReference type="InterPro" id="IPR000700">
    <property type="entry name" value="PAS-assoc_C"/>
</dbReference>
<dbReference type="PANTHER" id="PTHR32071">
    <property type="entry name" value="TRANSCRIPTIONAL REGULATORY PROTEIN"/>
    <property type="match status" value="1"/>
</dbReference>
<keyword evidence="3" id="KW-0067">ATP-binding</keyword>
<dbReference type="SMART" id="SM00091">
    <property type="entry name" value="PAS"/>
    <property type="match status" value="2"/>
</dbReference>
<keyword evidence="6" id="KW-0804">Transcription</keyword>
<dbReference type="SUPFAM" id="SSF52540">
    <property type="entry name" value="P-loop containing nucleoside triphosphate hydrolases"/>
    <property type="match status" value="1"/>
</dbReference>
<dbReference type="InterPro" id="IPR035965">
    <property type="entry name" value="PAS-like_dom_sf"/>
</dbReference>
<dbReference type="InterPro" id="IPR030828">
    <property type="entry name" value="HTH_TyrR"/>
</dbReference>
<dbReference type="InterPro" id="IPR013767">
    <property type="entry name" value="PAS_fold"/>
</dbReference>
<dbReference type="Gene3D" id="1.10.10.60">
    <property type="entry name" value="Homeodomain-like"/>
    <property type="match status" value="1"/>
</dbReference>
<evidence type="ECO:0000259" key="9">
    <source>
        <dbReference type="PROSITE" id="PS50112"/>
    </source>
</evidence>
<dbReference type="Gene3D" id="3.40.50.300">
    <property type="entry name" value="P-loop containing nucleotide triphosphate hydrolases"/>
    <property type="match status" value="1"/>
</dbReference>
<evidence type="ECO:0000313" key="11">
    <source>
        <dbReference type="EMBL" id="MFK2826435.1"/>
    </source>
</evidence>
<proteinExistence type="predicted"/>
<evidence type="ECO:0000256" key="5">
    <source>
        <dbReference type="ARBA" id="ARBA00023125"/>
    </source>
</evidence>
<keyword evidence="12" id="KW-1185">Reference proteome</keyword>
<evidence type="ECO:0000259" key="8">
    <source>
        <dbReference type="PROSITE" id="PS50045"/>
    </source>
</evidence>
<reference evidence="11 12" key="1">
    <citation type="submission" date="2023-07" db="EMBL/GenBank/DDBJ databases">
        <title>Bacillus lucianemedeirus sp. nov, a new species isolated from an immunobiological production facility.</title>
        <authorList>
            <person name="Costa L.V."/>
            <person name="Miranda R.V.S.L."/>
            <person name="Brandao M.L.L."/>
            <person name="Reis C.M.F."/>
            <person name="Frazao A.M."/>
            <person name="Cruz F.V."/>
            <person name="Baio P.V.P."/>
            <person name="Veras J.F.C."/>
            <person name="Ramos J.N."/>
            <person name="Vieira V."/>
        </authorList>
    </citation>
    <scope>NUCLEOTIDE SEQUENCE [LARGE SCALE GENOMIC DNA]</scope>
    <source>
        <strain evidence="11 12">B190/17</strain>
    </source>
</reference>
<dbReference type="PROSITE" id="PS50045">
    <property type="entry name" value="SIGMA54_INTERACT_4"/>
    <property type="match status" value="1"/>
</dbReference>
<evidence type="ECO:0000259" key="10">
    <source>
        <dbReference type="PROSITE" id="PS50113"/>
    </source>
</evidence>
<accession>A0ABW8IBR0</accession>
<dbReference type="SUPFAM" id="SSF46689">
    <property type="entry name" value="Homeodomain-like"/>
    <property type="match status" value="1"/>
</dbReference>
<dbReference type="PROSITE" id="PS50112">
    <property type="entry name" value="PAS"/>
    <property type="match status" value="1"/>
</dbReference>
<comment type="caution">
    <text evidence="11">The sequence shown here is derived from an EMBL/GenBank/DDBJ whole genome shotgun (WGS) entry which is preliminary data.</text>
</comment>
<name>A0ABW8IBR0_9BACI</name>
<dbReference type="NCBIfam" id="TIGR00229">
    <property type="entry name" value="sensory_box"/>
    <property type="match status" value="1"/>
</dbReference>
<dbReference type="PROSITE" id="PS00688">
    <property type="entry name" value="SIGMA54_INTERACT_3"/>
    <property type="match status" value="1"/>
</dbReference>
<evidence type="ECO:0000256" key="6">
    <source>
        <dbReference type="ARBA" id="ARBA00023163"/>
    </source>
</evidence>
<keyword evidence="4" id="KW-0805">Transcription regulation</keyword>
<protein>
    <recommendedName>
        <fullName evidence="7">HTH-type transcriptional regulatory protein TyrR</fullName>
    </recommendedName>
</protein>
<dbReference type="InterPro" id="IPR025943">
    <property type="entry name" value="Sigma_54_int_dom_ATP-bd_2"/>
</dbReference>
<feature type="domain" description="PAC" evidence="10">
    <location>
        <begin position="187"/>
        <end position="239"/>
    </location>
</feature>
<evidence type="ECO:0000256" key="3">
    <source>
        <dbReference type="ARBA" id="ARBA00022840"/>
    </source>
</evidence>
<dbReference type="InterPro" id="IPR025944">
    <property type="entry name" value="Sigma_54_int_dom_CS"/>
</dbReference>
<dbReference type="Pfam" id="PF13426">
    <property type="entry name" value="PAS_9"/>
    <property type="match status" value="1"/>
</dbReference>
<dbReference type="Pfam" id="PF00989">
    <property type="entry name" value="PAS"/>
    <property type="match status" value="1"/>
</dbReference>
<sequence length="574" mass="65341">MLESTANTRFEIMVNHLPFGVLTMDYSGLITTCNDTACQLLSLPISNIVNKTFTELFPLEERIEDLLAQTTHLEKKIQLGSHLFSLIVRKEKSLQEVICTLHPITEFPQESNKTLKSKLLNLPIDNILNACQDEIFITDAEGKTLFINSAGESLYGTNAQQLIGKDVFKLVEKGFFSPSLYPIIKQRQEKVSMIQRTKTGKTAHVIANPVFNEEGEMTNIIFTGRDITELKHLREKIQRSEVLLKTYQSELEELHSFHKQPADVIALSPKMRKIFKVVNKISRLDTTVLITGESGVGKGVIAKFIHDHSPRKEQPMIHINCGAIPDTLIESELFGYKKGAFTGANKEGKKGLIEQANGGTLFLDEIGEMPLHLQVKLLKALQERKIEPIGDSKSIDVDIRIITATNKDLKALVDAGKFRDDLYYRLNVVPIHIPPLRERPEDVSHMIDYFLNKMNKKYNLNTYLSLEVENTLTHHHWPGNVRELENLIERLVVTAEENEITMSDLPENIYYKETSDYIVQVNDICSLKQAQDQMEEQLIRKAYSLHTSSYKIADLLGINQSTAIRKIKKYIKKE</sequence>
<dbReference type="InterPro" id="IPR025662">
    <property type="entry name" value="Sigma_54_int_dom_ATP-bd_1"/>
</dbReference>
<organism evidence="11 12">
    <name type="scientific">Bacillus lumedeiriae</name>
    <dbReference type="NCBI Taxonomy" id="3058829"/>
    <lineage>
        <taxon>Bacteria</taxon>
        <taxon>Bacillati</taxon>
        <taxon>Bacillota</taxon>
        <taxon>Bacilli</taxon>
        <taxon>Bacillales</taxon>
        <taxon>Bacillaceae</taxon>
        <taxon>Bacillus</taxon>
    </lineage>
</organism>
<dbReference type="Pfam" id="PF25601">
    <property type="entry name" value="AAA_lid_14"/>
    <property type="match status" value="1"/>
</dbReference>
<feature type="domain" description="Sigma-54 factor interaction" evidence="8">
    <location>
        <begin position="264"/>
        <end position="493"/>
    </location>
</feature>
<dbReference type="InterPro" id="IPR058031">
    <property type="entry name" value="AAA_lid_NorR"/>
</dbReference>
<evidence type="ECO:0000256" key="2">
    <source>
        <dbReference type="ARBA" id="ARBA00022797"/>
    </source>
</evidence>
<dbReference type="Gene3D" id="1.10.8.60">
    <property type="match status" value="1"/>
</dbReference>
<evidence type="ECO:0000256" key="7">
    <source>
        <dbReference type="ARBA" id="ARBA00029500"/>
    </source>
</evidence>
<keyword evidence="1" id="KW-0547">Nucleotide-binding</keyword>
<evidence type="ECO:0000313" key="12">
    <source>
        <dbReference type="Proteomes" id="UP001619911"/>
    </source>
</evidence>
<dbReference type="RefSeq" id="WP_404317758.1">
    <property type="nucleotide sequence ID" value="NZ_JAUIYO010000010.1"/>
</dbReference>
<dbReference type="InterPro" id="IPR002078">
    <property type="entry name" value="Sigma_54_int"/>
</dbReference>
<dbReference type="Proteomes" id="UP001619911">
    <property type="component" value="Unassembled WGS sequence"/>
</dbReference>
<dbReference type="PROSITE" id="PS00675">
    <property type="entry name" value="SIGMA54_INTERACT_1"/>
    <property type="match status" value="1"/>
</dbReference>
<dbReference type="SUPFAM" id="SSF55785">
    <property type="entry name" value="PYP-like sensor domain (PAS domain)"/>
    <property type="match status" value="2"/>
</dbReference>
<dbReference type="SMART" id="SM00382">
    <property type="entry name" value="AAA"/>
    <property type="match status" value="1"/>
</dbReference>
<dbReference type="CDD" id="cd00130">
    <property type="entry name" value="PAS"/>
    <property type="match status" value="2"/>
</dbReference>
<dbReference type="InterPro" id="IPR009057">
    <property type="entry name" value="Homeodomain-like_sf"/>
</dbReference>
<dbReference type="InterPro" id="IPR003593">
    <property type="entry name" value="AAA+_ATPase"/>
</dbReference>
<dbReference type="InterPro" id="IPR027417">
    <property type="entry name" value="P-loop_NTPase"/>
</dbReference>
<dbReference type="CDD" id="cd00009">
    <property type="entry name" value="AAA"/>
    <property type="match status" value="1"/>
</dbReference>
<dbReference type="Pfam" id="PF18024">
    <property type="entry name" value="HTH_50"/>
    <property type="match status" value="1"/>
</dbReference>
<keyword evidence="2" id="KW-0058">Aromatic hydrocarbons catabolism</keyword>
<evidence type="ECO:0000256" key="1">
    <source>
        <dbReference type="ARBA" id="ARBA00022741"/>
    </source>
</evidence>
<keyword evidence="5" id="KW-0238">DNA-binding</keyword>
<gene>
    <name evidence="11" type="ORF">QYG89_12300</name>
</gene>
<dbReference type="Pfam" id="PF00158">
    <property type="entry name" value="Sigma54_activat"/>
    <property type="match status" value="1"/>
</dbReference>
<dbReference type="InterPro" id="IPR000014">
    <property type="entry name" value="PAS"/>
</dbReference>